<feature type="domain" description="Aspartate/glutamate/uridylate kinase" evidence="1">
    <location>
        <begin position="31"/>
        <end position="197"/>
    </location>
</feature>
<dbReference type="SUPFAM" id="SSF53633">
    <property type="entry name" value="Carbamate kinase-like"/>
    <property type="match status" value="1"/>
</dbReference>
<organism evidence="2">
    <name type="scientific">Ignisphaera aggregans</name>
    <dbReference type="NCBI Taxonomy" id="334771"/>
    <lineage>
        <taxon>Archaea</taxon>
        <taxon>Thermoproteota</taxon>
        <taxon>Thermoprotei</taxon>
        <taxon>Desulfurococcales</taxon>
        <taxon>Desulfurococcaceae</taxon>
        <taxon>Ignisphaera</taxon>
    </lineage>
</organism>
<evidence type="ECO:0000313" key="2">
    <source>
        <dbReference type="EMBL" id="HHQ50226.1"/>
    </source>
</evidence>
<evidence type="ECO:0000259" key="1">
    <source>
        <dbReference type="Pfam" id="PF00696"/>
    </source>
</evidence>
<name>A0A7J3Z618_9CREN</name>
<reference evidence="2" key="1">
    <citation type="journal article" date="2020" name="mSystems">
        <title>Genome- and Community-Level Interaction Insights into Carbon Utilization and Element Cycling Functions of Hydrothermarchaeota in Hydrothermal Sediment.</title>
        <authorList>
            <person name="Zhou Z."/>
            <person name="Liu Y."/>
            <person name="Xu W."/>
            <person name="Pan J."/>
            <person name="Luo Z.H."/>
            <person name="Li M."/>
        </authorList>
    </citation>
    <scope>NUCLEOTIDE SEQUENCE [LARGE SCALE GENOMIC DNA]</scope>
    <source>
        <strain evidence="2">SpSt-1105</strain>
    </source>
</reference>
<dbReference type="PIRSF" id="PIRSF004857">
    <property type="entry name" value="Kin_aa_kin"/>
    <property type="match status" value="1"/>
</dbReference>
<dbReference type="InterPro" id="IPR036393">
    <property type="entry name" value="AceGlu_kinase-like_sf"/>
</dbReference>
<sequence length="248" mass="27938">MWMMLLAKKYRQSYQHMLLLSWLSTGWLCVKCIVLKISGHLIKMPAELRRLLSTVEEVHRECQPVVVIPGGSIFADAVLELQRCIGFSDGIAHWMAIKAMEIYGIYITMHSSIGVEVEDLGDVERVIEKGLLPIILPYRVAKQFDELPHSWSVTSDSIAILVAGKLRCEKVFLAKLVDGITVDEHVVREIRAKDLSLVHQTVVDEYTARAVDMYGVEVIVFNALKPGVLKEVACRGYTKNSVYTLIKP</sequence>
<dbReference type="InterPro" id="IPR011375">
    <property type="entry name" value="MfnE"/>
</dbReference>
<dbReference type="EMBL" id="DRYQ01000035">
    <property type="protein sequence ID" value="HHQ50226.1"/>
    <property type="molecule type" value="Genomic_DNA"/>
</dbReference>
<dbReference type="Pfam" id="PF00696">
    <property type="entry name" value="AA_kinase"/>
    <property type="match status" value="1"/>
</dbReference>
<dbReference type="AlphaFoldDB" id="A0A7J3Z618"/>
<accession>A0A7J3Z618</accession>
<protein>
    <recommendedName>
        <fullName evidence="1">Aspartate/glutamate/uridylate kinase domain-containing protein</fullName>
    </recommendedName>
</protein>
<proteinExistence type="predicted"/>
<gene>
    <name evidence="2" type="ORF">ENM66_02620</name>
</gene>
<comment type="caution">
    <text evidence="2">The sequence shown here is derived from an EMBL/GenBank/DDBJ whole genome shotgun (WGS) entry which is preliminary data.</text>
</comment>
<dbReference type="InterPro" id="IPR001048">
    <property type="entry name" value="Asp/Glu/Uridylate_kinase"/>
</dbReference>
<dbReference type="Gene3D" id="3.40.1160.10">
    <property type="entry name" value="Acetylglutamate kinase-like"/>
    <property type="match status" value="1"/>
</dbReference>